<keyword evidence="2" id="KW-1185">Reference proteome</keyword>
<name>A0A5N5LFY3_9ROSI</name>
<comment type="caution">
    <text evidence="1">The sequence shown here is derived from an EMBL/GenBank/DDBJ whole genome shotgun (WGS) entry which is preliminary data.</text>
</comment>
<proteinExistence type="predicted"/>
<dbReference type="AlphaFoldDB" id="A0A5N5LFY3"/>
<evidence type="ECO:0000313" key="2">
    <source>
        <dbReference type="Proteomes" id="UP000326939"/>
    </source>
</evidence>
<protein>
    <submittedName>
        <fullName evidence="1">Uncharacterized protein</fullName>
    </submittedName>
</protein>
<dbReference type="EMBL" id="VDCV01000009">
    <property type="protein sequence ID" value="KAB5541398.1"/>
    <property type="molecule type" value="Genomic_DNA"/>
</dbReference>
<dbReference type="Gene3D" id="3.40.50.150">
    <property type="entry name" value="Vaccinia Virus protein VP39"/>
    <property type="match status" value="1"/>
</dbReference>
<evidence type="ECO:0000313" key="1">
    <source>
        <dbReference type="EMBL" id="KAB5541398.1"/>
    </source>
</evidence>
<gene>
    <name evidence="1" type="ORF">DKX38_014372</name>
</gene>
<dbReference type="Proteomes" id="UP000326939">
    <property type="component" value="Chromosome 9"/>
</dbReference>
<sequence>MEGSQKPTTEPPYTFLAYQDPRYWNERFSKEERYEWTHFIVLVLVTRKSESFSCGHSQFCEEIYRDGITEITCIDLSAVGFEKMQKRVEAKGNKGLLFVNGGTCCPMVHDLMFWTGSDMGLAYRLGLDPYPVGFINMLDSE</sequence>
<dbReference type="InterPro" id="IPR029063">
    <property type="entry name" value="SAM-dependent_MTases_sf"/>
</dbReference>
<accession>A0A5N5LFY3</accession>
<organism evidence="1 2">
    <name type="scientific">Salix brachista</name>
    <dbReference type="NCBI Taxonomy" id="2182728"/>
    <lineage>
        <taxon>Eukaryota</taxon>
        <taxon>Viridiplantae</taxon>
        <taxon>Streptophyta</taxon>
        <taxon>Embryophyta</taxon>
        <taxon>Tracheophyta</taxon>
        <taxon>Spermatophyta</taxon>
        <taxon>Magnoliopsida</taxon>
        <taxon>eudicotyledons</taxon>
        <taxon>Gunneridae</taxon>
        <taxon>Pentapetalae</taxon>
        <taxon>rosids</taxon>
        <taxon>fabids</taxon>
        <taxon>Malpighiales</taxon>
        <taxon>Salicaceae</taxon>
        <taxon>Saliceae</taxon>
        <taxon>Salix</taxon>
    </lineage>
</organism>
<reference evidence="2" key="1">
    <citation type="journal article" date="2019" name="Gigascience">
        <title>De novo genome assembly of the endangered Acer yangbiense, a plant species with extremely small populations endemic to Yunnan Province, China.</title>
        <authorList>
            <person name="Yang J."/>
            <person name="Wariss H.M."/>
            <person name="Tao L."/>
            <person name="Zhang R."/>
            <person name="Yun Q."/>
            <person name="Hollingsworth P."/>
            <person name="Dao Z."/>
            <person name="Luo G."/>
            <person name="Guo H."/>
            <person name="Ma Y."/>
            <person name="Sun W."/>
        </authorList>
    </citation>
    <scope>NUCLEOTIDE SEQUENCE [LARGE SCALE GENOMIC DNA]</scope>
    <source>
        <strain evidence="2">cv. br00</strain>
    </source>
</reference>